<organism evidence="1">
    <name type="scientific">Oceaniferula spumae</name>
    <dbReference type="NCBI Taxonomy" id="2979115"/>
    <lineage>
        <taxon>Bacteria</taxon>
        <taxon>Pseudomonadati</taxon>
        <taxon>Verrucomicrobiota</taxon>
        <taxon>Verrucomicrobiia</taxon>
        <taxon>Verrucomicrobiales</taxon>
        <taxon>Verrucomicrobiaceae</taxon>
        <taxon>Oceaniferula</taxon>
    </lineage>
</organism>
<accession>A0AAT9FN55</accession>
<dbReference type="EMBL" id="AP026866">
    <property type="protein sequence ID" value="BDS07403.1"/>
    <property type="molecule type" value="Genomic_DNA"/>
</dbReference>
<name>A0AAT9FN55_9BACT</name>
<dbReference type="AlphaFoldDB" id="A0AAT9FN55"/>
<evidence type="ECO:0000313" key="1">
    <source>
        <dbReference type="EMBL" id="BDS07403.1"/>
    </source>
</evidence>
<proteinExistence type="predicted"/>
<sequence length="66" mass="7484">MKDRGVLCLIADMNGGNEIARQDLAAFGYSAVPATFFYNPKRGEWEPLPEIFDEQNLFEMVDSARK</sequence>
<reference evidence="1" key="1">
    <citation type="submission" date="2024-07" db="EMBL/GenBank/DDBJ databases">
        <title>Complete genome sequence of Verrucomicrobiaceae bacterium NT6N.</title>
        <authorList>
            <person name="Huang C."/>
            <person name="Takami H."/>
            <person name="Hamasaki K."/>
        </authorList>
    </citation>
    <scope>NUCLEOTIDE SEQUENCE</scope>
    <source>
        <strain evidence="1">NT6N</strain>
    </source>
</reference>
<protein>
    <recommendedName>
        <fullName evidence="2">Thioredoxin family protein</fullName>
    </recommendedName>
</protein>
<evidence type="ECO:0008006" key="2">
    <source>
        <dbReference type="Google" id="ProtNLM"/>
    </source>
</evidence>
<gene>
    <name evidence="1" type="ORF">NT6N_24430</name>
</gene>
<dbReference type="KEGG" id="osu:NT6N_24430"/>